<accession>A0A0F9E2K4</accession>
<evidence type="ECO:0000313" key="1">
    <source>
        <dbReference type="EMBL" id="KKL24156.1"/>
    </source>
</evidence>
<gene>
    <name evidence="1" type="ORF">LCGC14_2418160</name>
</gene>
<protein>
    <submittedName>
        <fullName evidence="1">Uncharacterized protein</fullName>
    </submittedName>
</protein>
<reference evidence="1" key="1">
    <citation type="journal article" date="2015" name="Nature">
        <title>Complex archaea that bridge the gap between prokaryotes and eukaryotes.</title>
        <authorList>
            <person name="Spang A."/>
            <person name="Saw J.H."/>
            <person name="Jorgensen S.L."/>
            <person name="Zaremba-Niedzwiedzka K."/>
            <person name="Martijn J."/>
            <person name="Lind A.E."/>
            <person name="van Eijk R."/>
            <person name="Schleper C."/>
            <person name="Guy L."/>
            <person name="Ettema T.J."/>
        </authorList>
    </citation>
    <scope>NUCLEOTIDE SEQUENCE</scope>
</reference>
<dbReference type="EMBL" id="LAZR01036698">
    <property type="protein sequence ID" value="KKL24156.1"/>
    <property type="molecule type" value="Genomic_DNA"/>
</dbReference>
<proteinExistence type="predicted"/>
<comment type="caution">
    <text evidence="1">The sequence shown here is derived from an EMBL/GenBank/DDBJ whole genome shotgun (WGS) entry which is preliminary data.</text>
</comment>
<dbReference type="AlphaFoldDB" id="A0A0F9E2K4"/>
<sequence>MSHKEQRKCEMIRCLSGHGPATVYCNDHAGDATYLVGICVACAEALNVLTDGTLPAPTECTALFAQARRKQHAKKERQT</sequence>
<name>A0A0F9E2K4_9ZZZZ</name>
<organism evidence="1">
    <name type="scientific">marine sediment metagenome</name>
    <dbReference type="NCBI Taxonomy" id="412755"/>
    <lineage>
        <taxon>unclassified sequences</taxon>
        <taxon>metagenomes</taxon>
        <taxon>ecological metagenomes</taxon>
    </lineage>
</organism>